<keyword evidence="2" id="KW-0813">Transport</keyword>
<keyword evidence="4" id="KW-0997">Cell inner membrane</keyword>
<keyword evidence="5 8" id="KW-0812">Transmembrane</keyword>
<protein>
    <submittedName>
        <fullName evidence="9">Multidrug efflux pump</fullName>
    </submittedName>
</protein>
<feature type="transmembrane region" description="Helical" evidence="8">
    <location>
        <begin position="986"/>
        <end position="1012"/>
    </location>
</feature>
<name>A0A7W7Y7W8_9BACT</name>
<dbReference type="Pfam" id="PF00873">
    <property type="entry name" value="ACR_tran"/>
    <property type="match status" value="1"/>
</dbReference>
<keyword evidence="7 8" id="KW-0472">Membrane</keyword>
<feature type="transmembrane region" description="Helical" evidence="8">
    <location>
        <begin position="463"/>
        <end position="480"/>
    </location>
</feature>
<evidence type="ECO:0000256" key="8">
    <source>
        <dbReference type="SAM" id="Phobius"/>
    </source>
</evidence>
<dbReference type="GO" id="GO:0042910">
    <property type="term" value="F:xenobiotic transmembrane transporter activity"/>
    <property type="evidence" value="ECO:0007669"/>
    <property type="project" value="TreeGrafter"/>
</dbReference>
<dbReference type="AlphaFoldDB" id="A0A7W7Y7W8"/>
<dbReference type="RefSeq" id="WP_184338207.1">
    <property type="nucleotide sequence ID" value="NZ_JACHIG010000001.1"/>
</dbReference>
<dbReference type="EMBL" id="JACHIG010000001">
    <property type="protein sequence ID" value="MBB5031276.1"/>
    <property type="molecule type" value="Genomic_DNA"/>
</dbReference>
<feature type="transmembrane region" description="Helical" evidence="8">
    <location>
        <begin position="360"/>
        <end position="384"/>
    </location>
</feature>
<dbReference type="FunFam" id="3.30.70.1430:FF:000001">
    <property type="entry name" value="Efflux pump membrane transporter"/>
    <property type="match status" value="1"/>
</dbReference>
<feature type="transmembrane region" description="Helical" evidence="8">
    <location>
        <begin position="501"/>
        <end position="523"/>
    </location>
</feature>
<dbReference type="Gene3D" id="1.20.1640.10">
    <property type="entry name" value="Multidrug efflux transporter AcrB transmembrane domain"/>
    <property type="match status" value="2"/>
</dbReference>
<evidence type="ECO:0000256" key="1">
    <source>
        <dbReference type="ARBA" id="ARBA00004429"/>
    </source>
</evidence>
<dbReference type="Gene3D" id="3.30.70.1430">
    <property type="entry name" value="Multidrug efflux transporter AcrB pore domain"/>
    <property type="match status" value="2"/>
</dbReference>
<dbReference type="Gene3D" id="3.30.70.1440">
    <property type="entry name" value="Multidrug efflux transporter AcrB pore domain"/>
    <property type="match status" value="1"/>
</dbReference>
<dbReference type="SUPFAM" id="SSF82714">
    <property type="entry name" value="Multidrug efflux transporter AcrB TolC docking domain, DN and DC subdomains"/>
    <property type="match status" value="2"/>
</dbReference>
<gene>
    <name evidence="9" type="ORF">HNQ65_000830</name>
</gene>
<organism evidence="9 10">
    <name type="scientific">Prosthecobacter vanneervenii</name>
    <dbReference type="NCBI Taxonomy" id="48466"/>
    <lineage>
        <taxon>Bacteria</taxon>
        <taxon>Pseudomonadati</taxon>
        <taxon>Verrucomicrobiota</taxon>
        <taxon>Verrucomicrobiia</taxon>
        <taxon>Verrucomicrobiales</taxon>
        <taxon>Verrucomicrobiaceae</taxon>
        <taxon>Prosthecobacter</taxon>
    </lineage>
</organism>
<keyword evidence="3" id="KW-1003">Cell membrane</keyword>
<dbReference type="SUPFAM" id="SSF82866">
    <property type="entry name" value="Multidrug efflux transporter AcrB transmembrane domain"/>
    <property type="match status" value="2"/>
</dbReference>
<dbReference type="PRINTS" id="PR00702">
    <property type="entry name" value="ACRIFLAVINRP"/>
</dbReference>
<feature type="transmembrane region" description="Helical" evidence="8">
    <location>
        <begin position="958"/>
        <end position="980"/>
    </location>
</feature>
<accession>A0A7W7Y7W8</accession>
<evidence type="ECO:0000256" key="4">
    <source>
        <dbReference type="ARBA" id="ARBA00022519"/>
    </source>
</evidence>
<feature type="transmembrane region" description="Helical" evidence="8">
    <location>
        <begin position="529"/>
        <end position="547"/>
    </location>
</feature>
<proteinExistence type="predicted"/>
<dbReference type="InterPro" id="IPR027463">
    <property type="entry name" value="AcrB_DN_DC_subdom"/>
</dbReference>
<feature type="transmembrane region" description="Helical" evidence="8">
    <location>
        <begin position="431"/>
        <end position="451"/>
    </location>
</feature>
<reference evidence="9 10" key="1">
    <citation type="submission" date="2020-08" db="EMBL/GenBank/DDBJ databases">
        <title>Genomic Encyclopedia of Type Strains, Phase IV (KMG-IV): sequencing the most valuable type-strain genomes for metagenomic binning, comparative biology and taxonomic classification.</title>
        <authorList>
            <person name="Goeker M."/>
        </authorList>
    </citation>
    <scope>NUCLEOTIDE SEQUENCE [LARGE SCALE GENOMIC DNA]</scope>
    <source>
        <strain evidence="9 10">DSM 12252</strain>
    </source>
</reference>
<feature type="transmembrane region" description="Helical" evidence="8">
    <location>
        <begin position="858"/>
        <end position="875"/>
    </location>
</feature>
<keyword evidence="10" id="KW-1185">Reference proteome</keyword>
<evidence type="ECO:0000256" key="6">
    <source>
        <dbReference type="ARBA" id="ARBA00022989"/>
    </source>
</evidence>
<dbReference type="InterPro" id="IPR001036">
    <property type="entry name" value="Acrflvin-R"/>
</dbReference>
<comment type="subcellular location">
    <subcellularLocation>
        <location evidence="1">Cell inner membrane</location>
        <topology evidence="1">Multi-pass membrane protein</topology>
    </subcellularLocation>
</comment>
<dbReference type="FunFam" id="1.20.1640.10:FF:000001">
    <property type="entry name" value="Efflux pump membrane transporter"/>
    <property type="match status" value="1"/>
</dbReference>
<sequence>MSFTDTFIHRPVATTLATLAVALAGALAYTSLPVSPLPQVDMPSISVSASLPGASPETMAATVATPLERALGRIAGVTEMTSSSSMGVTSISLQFDISRDVDSAARDVEAAINASRSLLPTGMPGNPTYRKMNTADSPIMIMALTSDVATPGQMYDVASTVIAQKISQVDGVGNVSIGGSSLPAVRATMNMPALTRANLTMEDVRAAITSANVTRPKGIVEDRSHRWQVVASDQLSKAEEYKNVIVSYSNGAAVRLADLGEVTDAVQDAFNYGSTNGKTSVSFVVFRQAGANIIEVVDKIKALMPRLKAMIPAAMNLEITMERTITIKASIDDVQHSLLIAIALVVLVVFAFLRRARATLIPGVAVPVSLLGTFGVMYLCGYSLDNLSLMALTISTGFVVDDAVVVLENITRHIENGMPVMEAARRGTREVTFTVISMSISLVAVFIPILLMGGLMGLLFREFAVVLSVAIAVSLVVSLTTTPMMCARMVRADPHDHKPGFFARFSEGIFLWIQSFYAYTLHIALRHRWLTLCSLLGIVGLTGWLYVTIPKGFFPQQDNGLLIGSISADQNISFQAMRDKIITISNLVQNDPAVAKLNASCGSDSRMGGPKNTGRVFVALKPLAEREPMDAILARFRGKLSKIPGAMLLLMPSQDLRIGGRSSRALYQYTLMANDVATLRSVEPKVRLALLGLKELTDVNSDFEDKGTVTRLVVDRDACARIGVTMQSVDAALNSSFGQRMVSTIYAPLNQYRVILEASQNDDAGALEHVMVRTTSGKLVPLNQLARWEAAPAPLSISHQGQFTALTFSFNVAPGTSFAQATEAVTETVDKLNLPEDVQRIFAGTAGAFQASLNNQPILILTALIVIYLVLGILYESFLHPLTILSTLPSAGVGALLALYVFGMDFNVMAMIGIFLLIGIVKKNAIMMIDFALQTERERGLDSFQAIYEACQLRLRPILMTTAAALLGALPLAFGTGVGSELRRPLGIAVVGGLIVSQVLTLYTTPVVYLFLDSLRLRFLKKHHISPVTHPVSAPAPAAL</sequence>
<evidence type="ECO:0000256" key="7">
    <source>
        <dbReference type="ARBA" id="ARBA00023136"/>
    </source>
</evidence>
<evidence type="ECO:0000256" key="2">
    <source>
        <dbReference type="ARBA" id="ARBA00022448"/>
    </source>
</evidence>
<feature type="transmembrane region" description="Helical" evidence="8">
    <location>
        <begin position="390"/>
        <end position="410"/>
    </location>
</feature>
<dbReference type="Proteomes" id="UP000590740">
    <property type="component" value="Unassembled WGS sequence"/>
</dbReference>
<dbReference type="GO" id="GO:0005886">
    <property type="term" value="C:plasma membrane"/>
    <property type="evidence" value="ECO:0007669"/>
    <property type="project" value="UniProtKB-SubCell"/>
</dbReference>
<dbReference type="PANTHER" id="PTHR32063:SF34">
    <property type="entry name" value="MULTIDRUG RESISTANCE PROTEIN MDTC"/>
    <property type="match status" value="1"/>
</dbReference>
<dbReference type="Gene3D" id="3.30.2090.10">
    <property type="entry name" value="Multidrug efflux transporter AcrB TolC docking domain, DN and DC subdomains"/>
    <property type="match status" value="2"/>
</dbReference>
<evidence type="ECO:0000313" key="10">
    <source>
        <dbReference type="Proteomes" id="UP000590740"/>
    </source>
</evidence>
<evidence type="ECO:0000256" key="5">
    <source>
        <dbReference type="ARBA" id="ARBA00022692"/>
    </source>
</evidence>
<feature type="transmembrane region" description="Helical" evidence="8">
    <location>
        <begin position="334"/>
        <end position="353"/>
    </location>
</feature>
<feature type="transmembrane region" description="Helical" evidence="8">
    <location>
        <begin position="895"/>
        <end position="921"/>
    </location>
</feature>
<keyword evidence="6 8" id="KW-1133">Transmembrane helix</keyword>
<evidence type="ECO:0000256" key="3">
    <source>
        <dbReference type="ARBA" id="ARBA00022475"/>
    </source>
</evidence>
<evidence type="ECO:0000313" key="9">
    <source>
        <dbReference type="EMBL" id="MBB5031276.1"/>
    </source>
</evidence>
<dbReference type="SUPFAM" id="SSF82693">
    <property type="entry name" value="Multidrug efflux transporter AcrB pore domain, PN1, PN2, PC1 and PC2 subdomains"/>
    <property type="match status" value="4"/>
</dbReference>
<dbReference type="PANTHER" id="PTHR32063">
    <property type="match status" value="1"/>
</dbReference>
<comment type="caution">
    <text evidence="9">The sequence shown here is derived from an EMBL/GenBank/DDBJ whole genome shotgun (WGS) entry which is preliminary data.</text>
</comment>
<dbReference type="Gene3D" id="3.30.70.1320">
    <property type="entry name" value="Multidrug efflux transporter AcrB pore domain like"/>
    <property type="match status" value="1"/>
</dbReference>